<organism evidence="2 3">
    <name type="scientific">Cafeteria roenbergensis</name>
    <name type="common">Marine flagellate</name>
    <dbReference type="NCBI Taxonomy" id="33653"/>
    <lineage>
        <taxon>Eukaryota</taxon>
        <taxon>Sar</taxon>
        <taxon>Stramenopiles</taxon>
        <taxon>Bigyra</taxon>
        <taxon>Opalozoa</taxon>
        <taxon>Bicosoecida</taxon>
        <taxon>Cafeteriaceae</taxon>
        <taxon>Cafeteria</taxon>
    </lineage>
</organism>
<evidence type="ECO:0000256" key="1">
    <source>
        <dbReference type="SAM" id="MobiDB-lite"/>
    </source>
</evidence>
<feature type="region of interest" description="Disordered" evidence="1">
    <location>
        <begin position="1"/>
        <end position="24"/>
    </location>
</feature>
<reference evidence="2 3" key="1">
    <citation type="submission" date="2019-07" db="EMBL/GenBank/DDBJ databases">
        <title>Genomes of Cafeteria roenbergensis.</title>
        <authorList>
            <person name="Fischer M.G."/>
            <person name="Hackl T."/>
            <person name="Roman M."/>
        </authorList>
    </citation>
    <scope>NUCLEOTIDE SEQUENCE [LARGE SCALE GENOMIC DNA]</scope>
    <source>
        <strain evidence="2 3">Cflag</strain>
    </source>
</reference>
<accession>A0A5A8BZ78</accession>
<feature type="compositionally biased region" description="Low complexity" evidence="1">
    <location>
        <begin position="7"/>
        <end position="24"/>
    </location>
</feature>
<protein>
    <submittedName>
        <fullName evidence="2">Uncharacterized protein</fullName>
    </submittedName>
</protein>
<dbReference type="AlphaFoldDB" id="A0A5A8BZ78"/>
<comment type="caution">
    <text evidence="2">The sequence shown here is derived from an EMBL/GenBank/DDBJ whole genome shotgun (WGS) entry which is preliminary data.</text>
</comment>
<gene>
    <name evidence="2" type="ORF">FNF31_08023</name>
</gene>
<dbReference type="EMBL" id="VLTM01000266">
    <property type="protein sequence ID" value="KAA0145549.1"/>
    <property type="molecule type" value="Genomic_DNA"/>
</dbReference>
<sequence length="125" mass="12969">MLAATSPARGPGAQQAAVAGAAGPAAQTPIGLERFREAARPSQKLGAGGEANVAAALRSKRRGQIIAESMPVDVRIHKPVFEKSPDVRKVISAALKENVLTSSLGHDVIRDLVNATQPRDVDTGN</sequence>
<dbReference type="Proteomes" id="UP000325113">
    <property type="component" value="Unassembled WGS sequence"/>
</dbReference>
<evidence type="ECO:0000313" key="3">
    <source>
        <dbReference type="Proteomes" id="UP000325113"/>
    </source>
</evidence>
<evidence type="ECO:0000313" key="2">
    <source>
        <dbReference type="EMBL" id="KAA0145549.1"/>
    </source>
</evidence>
<proteinExistence type="predicted"/>
<name>A0A5A8BZ78_CAFRO</name>